<feature type="domain" description="Histidine kinase" evidence="8">
    <location>
        <begin position="268"/>
        <end position="468"/>
    </location>
</feature>
<keyword evidence="7" id="KW-1133">Transmembrane helix</keyword>
<dbReference type="EMBL" id="LGUC01000001">
    <property type="protein sequence ID" value="KPN31676.1"/>
    <property type="molecule type" value="Genomic_DNA"/>
</dbReference>
<comment type="catalytic activity">
    <reaction evidence="1">
        <text>ATP + protein L-histidine = ADP + protein N-phospho-L-histidine.</text>
        <dbReference type="EC" id="2.7.13.3"/>
    </reaction>
</comment>
<dbReference type="Proteomes" id="UP000050535">
    <property type="component" value="Unassembled WGS sequence"/>
</dbReference>
<dbReference type="SUPFAM" id="SSF55874">
    <property type="entry name" value="ATPase domain of HSP90 chaperone/DNA topoisomerase II/histidine kinase"/>
    <property type="match status" value="1"/>
</dbReference>
<evidence type="ECO:0000256" key="4">
    <source>
        <dbReference type="ARBA" id="ARBA00022741"/>
    </source>
</evidence>
<dbReference type="Pfam" id="PF13188">
    <property type="entry name" value="PAS_8"/>
    <property type="match status" value="1"/>
</dbReference>
<dbReference type="InterPro" id="IPR036890">
    <property type="entry name" value="HATPase_C_sf"/>
</dbReference>
<dbReference type="GO" id="GO:0005524">
    <property type="term" value="F:ATP binding"/>
    <property type="evidence" value="ECO:0007669"/>
    <property type="project" value="UniProtKB-KW"/>
</dbReference>
<feature type="transmembrane region" description="Helical" evidence="7">
    <location>
        <begin position="18"/>
        <end position="35"/>
    </location>
</feature>
<dbReference type="Pfam" id="PF02518">
    <property type="entry name" value="HATPase_c"/>
    <property type="match status" value="1"/>
</dbReference>
<dbReference type="InterPro" id="IPR000014">
    <property type="entry name" value="PAS"/>
</dbReference>
<feature type="transmembrane region" description="Helical" evidence="7">
    <location>
        <begin position="70"/>
        <end position="88"/>
    </location>
</feature>
<sequence>MFLFVYEYVGTKPPSRSLVAGLLLPVGVLFVLSWWNPQNLIYTGEYYVDAAGILHYPQFGGPVKVLVVKVYGYLLVSLATGMLLGEAIRTTGARRRQIAYLLLVFTMLALSTLLKVAGFVPIYFYPTPIVFSLSGLAFAVSTQQNGFLKTVTIAREQAFEQVEDAILITSPDGEVLDANRKAADLLGPDVVAKELSSVLRAHRETEIDTDPGILSITRDDEIRYYSVKESPVTHYRGMQGRVVVLTDVTPITNRQQDLELFKQVITRVFRHNFRNRLNVIAGYAGMLDSDEDVDEYASRIRSSAEELIATTRKTKDVAKIFTDEQAESLSLDRVVDRAVASLELGETPSSISVDVPAVWVTAHPKLHVAIRELVENAVVHNDGTGPANVDIYASVEDERVTLFVEDDGPGIPRFELQVLDAEEETDLSHGSGIGLWLVHWIVKRSDGDLVSRTGPDGSCIGVRLRRASRSDSGK</sequence>
<evidence type="ECO:0000256" key="3">
    <source>
        <dbReference type="ARBA" id="ARBA00022679"/>
    </source>
</evidence>
<evidence type="ECO:0000256" key="1">
    <source>
        <dbReference type="ARBA" id="ARBA00000085"/>
    </source>
</evidence>
<dbReference type="PANTHER" id="PTHR44936:SF10">
    <property type="entry name" value="SENSOR PROTEIN RSTB"/>
    <property type="match status" value="1"/>
</dbReference>
<evidence type="ECO:0000313" key="9">
    <source>
        <dbReference type="EMBL" id="KPN31676.1"/>
    </source>
</evidence>
<evidence type="ECO:0000256" key="6">
    <source>
        <dbReference type="ARBA" id="ARBA00022840"/>
    </source>
</evidence>
<feature type="transmembrane region" description="Helical" evidence="7">
    <location>
        <begin position="100"/>
        <end position="124"/>
    </location>
</feature>
<keyword evidence="7" id="KW-0812">Transmembrane</keyword>
<dbReference type="Gene3D" id="3.30.565.10">
    <property type="entry name" value="Histidine kinase-like ATPase, C-terminal domain"/>
    <property type="match status" value="1"/>
</dbReference>
<dbReference type="PROSITE" id="PS50109">
    <property type="entry name" value="HIS_KIN"/>
    <property type="match status" value="1"/>
</dbReference>
<protein>
    <recommendedName>
        <fullName evidence="2">histidine kinase</fullName>
        <ecNumber evidence="2">2.7.13.3</ecNumber>
    </recommendedName>
</protein>
<name>A0A0P7HDF0_9EURY</name>
<evidence type="ECO:0000256" key="5">
    <source>
        <dbReference type="ARBA" id="ARBA00022777"/>
    </source>
</evidence>
<dbReference type="GO" id="GO:0004673">
    <property type="term" value="F:protein histidine kinase activity"/>
    <property type="evidence" value="ECO:0007669"/>
    <property type="project" value="UniProtKB-EC"/>
</dbReference>
<keyword evidence="7" id="KW-0472">Membrane</keyword>
<keyword evidence="6" id="KW-0067">ATP-binding</keyword>
<dbReference type="Pfam" id="PF16927">
    <property type="entry name" value="HisKA_7TM"/>
    <property type="match status" value="1"/>
</dbReference>
<evidence type="ECO:0000256" key="7">
    <source>
        <dbReference type="SAM" id="Phobius"/>
    </source>
</evidence>
<dbReference type="STRING" id="699431.SY89_02425"/>
<proteinExistence type="predicted"/>
<evidence type="ECO:0000256" key="2">
    <source>
        <dbReference type="ARBA" id="ARBA00012438"/>
    </source>
</evidence>
<dbReference type="SUPFAM" id="SSF55785">
    <property type="entry name" value="PYP-like sensor domain (PAS domain)"/>
    <property type="match status" value="1"/>
</dbReference>
<evidence type="ECO:0000259" key="8">
    <source>
        <dbReference type="PROSITE" id="PS50109"/>
    </source>
</evidence>
<dbReference type="PANTHER" id="PTHR44936">
    <property type="entry name" value="SENSOR PROTEIN CREC"/>
    <property type="match status" value="1"/>
</dbReference>
<dbReference type="InterPro" id="IPR035965">
    <property type="entry name" value="PAS-like_dom_sf"/>
</dbReference>
<dbReference type="Gene3D" id="3.30.450.20">
    <property type="entry name" value="PAS domain"/>
    <property type="match status" value="1"/>
</dbReference>
<evidence type="ECO:0000313" key="10">
    <source>
        <dbReference type="Proteomes" id="UP000050535"/>
    </source>
</evidence>
<gene>
    <name evidence="9" type="ORF">SY89_02425</name>
</gene>
<organism evidence="9 10">
    <name type="scientific">Halolamina pelagica</name>
    <dbReference type="NCBI Taxonomy" id="699431"/>
    <lineage>
        <taxon>Archaea</taxon>
        <taxon>Methanobacteriati</taxon>
        <taxon>Methanobacteriota</taxon>
        <taxon>Stenosarchaea group</taxon>
        <taxon>Halobacteria</taxon>
        <taxon>Halobacteriales</taxon>
        <taxon>Haloferacaceae</taxon>
    </lineage>
</organism>
<accession>A0A0P7HDF0</accession>
<reference evidence="10" key="1">
    <citation type="submission" date="2013-11" db="EMBL/GenBank/DDBJ databases">
        <authorList>
            <person name="Hoang H.T."/>
            <person name="Killian M.L."/>
            <person name="Madson D.M."/>
            <person name="Arruda P.H.E."/>
            <person name="Sun D."/>
            <person name="Schwartz K.J."/>
            <person name="Yoon K."/>
        </authorList>
    </citation>
    <scope>NUCLEOTIDE SEQUENCE [LARGE SCALE GENOMIC DNA]</scope>
    <source>
        <strain evidence="10">CDK2</strain>
    </source>
</reference>
<keyword evidence="3" id="KW-0808">Transferase</keyword>
<dbReference type="InterPro" id="IPR005467">
    <property type="entry name" value="His_kinase_dom"/>
</dbReference>
<dbReference type="SMART" id="SM00387">
    <property type="entry name" value="HATPase_c"/>
    <property type="match status" value="1"/>
</dbReference>
<dbReference type="EC" id="2.7.13.3" evidence="2"/>
<dbReference type="InterPro" id="IPR050980">
    <property type="entry name" value="2C_sensor_his_kinase"/>
</dbReference>
<dbReference type="InterPro" id="IPR003594">
    <property type="entry name" value="HATPase_dom"/>
</dbReference>
<dbReference type="CDD" id="cd00130">
    <property type="entry name" value="PAS"/>
    <property type="match status" value="1"/>
</dbReference>
<keyword evidence="5 9" id="KW-0418">Kinase</keyword>
<keyword evidence="10" id="KW-1185">Reference proteome</keyword>
<dbReference type="CDD" id="cd00075">
    <property type="entry name" value="HATPase"/>
    <property type="match status" value="1"/>
</dbReference>
<dbReference type="AlphaFoldDB" id="A0A0P7HDF0"/>
<dbReference type="InterPro" id="IPR031621">
    <property type="entry name" value="HisKA_7TM"/>
</dbReference>
<keyword evidence="4" id="KW-0547">Nucleotide-binding</keyword>
<comment type="caution">
    <text evidence="9">The sequence shown here is derived from an EMBL/GenBank/DDBJ whole genome shotgun (WGS) entry which is preliminary data.</text>
</comment>